<dbReference type="Pfam" id="PF12680">
    <property type="entry name" value="SnoaL_2"/>
    <property type="match status" value="1"/>
</dbReference>
<evidence type="ECO:0000259" key="1">
    <source>
        <dbReference type="Pfam" id="PF12680"/>
    </source>
</evidence>
<protein>
    <submittedName>
        <fullName evidence="2">Nuclear transport factor 2 family protein</fullName>
    </submittedName>
</protein>
<proteinExistence type="predicted"/>
<dbReference type="RefSeq" id="WP_345690486.1">
    <property type="nucleotide sequence ID" value="NZ_BAABIT010000001.1"/>
</dbReference>
<dbReference type="EMBL" id="JBHSJD010000007">
    <property type="protein sequence ID" value="MFC5022840.1"/>
    <property type="molecule type" value="Genomic_DNA"/>
</dbReference>
<dbReference type="PANTHER" id="PTHR38436">
    <property type="entry name" value="POLYKETIDE CYCLASE SNOAL-LIKE DOMAIN"/>
    <property type="match status" value="1"/>
</dbReference>
<keyword evidence="3" id="KW-1185">Reference proteome</keyword>
<accession>A0ABV9XF96</accession>
<evidence type="ECO:0000313" key="3">
    <source>
        <dbReference type="Proteomes" id="UP001595829"/>
    </source>
</evidence>
<sequence>MHRHEALIRDCLAAVSAGDADGWLACYAPDAVSEDVPLNSVWKGRESLEAGVRGWLTAIPDTRMEIRSVTADDRTGTCEWTMTGTLRGGGIDGLPEQIAALARGKAFTMRGVTVYRFSPDGRIQEESLYWDLTGVLGQLGVLPPL</sequence>
<reference evidence="3" key="1">
    <citation type="journal article" date="2019" name="Int. J. Syst. Evol. Microbiol.">
        <title>The Global Catalogue of Microorganisms (GCM) 10K type strain sequencing project: providing services to taxonomists for standard genome sequencing and annotation.</title>
        <authorList>
            <consortium name="The Broad Institute Genomics Platform"/>
            <consortium name="The Broad Institute Genome Sequencing Center for Infectious Disease"/>
            <person name="Wu L."/>
            <person name="Ma J."/>
        </authorList>
    </citation>
    <scope>NUCLEOTIDE SEQUENCE [LARGE SCALE GENOMIC DNA]</scope>
    <source>
        <strain evidence="3">CGMCC 4.1648</strain>
    </source>
</reference>
<dbReference type="InterPro" id="IPR032710">
    <property type="entry name" value="NTF2-like_dom_sf"/>
</dbReference>
<dbReference type="Gene3D" id="3.10.450.50">
    <property type="match status" value="1"/>
</dbReference>
<dbReference type="SUPFAM" id="SSF54427">
    <property type="entry name" value="NTF2-like"/>
    <property type="match status" value="1"/>
</dbReference>
<dbReference type="Proteomes" id="UP001595829">
    <property type="component" value="Unassembled WGS sequence"/>
</dbReference>
<evidence type="ECO:0000313" key="2">
    <source>
        <dbReference type="EMBL" id="MFC5022840.1"/>
    </source>
</evidence>
<dbReference type="InterPro" id="IPR009959">
    <property type="entry name" value="Cyclase_SnoaL-like"/>
</dbReference>
<feature type="domain" description="SnoaL-like" evidence="1">
    <location>
        <begin position="9"/>
        <end position="125"/>
    </location>
</feature>
<gene>
    <name evidence="2" type="ORF">ACFPM3_11930</name>
</gene>
<comment type="caution">
    <text evidence="2">The sequence shown here is derived from an EMBL/GenBank/DDBJ whole genome shotgun (WGS) entry which is preliminary data.</text>
</comment>
<name>A0ABV9XF96_9ACTN</name>
<dbReference type="PANTHER" id="PTHR38436:SF1">
    <property type="entry name" value="ESTER CYCLASE"/>
    <property type="match status" value="1"/>
</dbReference>
<dbReference type="InterPro" id="IPR037401">
    <property type="entry name" value="SnoaL-like"/>
</dbReference>
<organism evidence="2 3">
    <name type="scientific">Streptomyces coeruleoprunus</name>
    <dbReference type="NCBI Taxonomy" id="285563"/>
    <lineage>
        <taxon>Bacteria</taxon>
        <taxon>Bacillati</taxon>
        <taxon>Actinomycetota</taxon>
        <taxon>Actinomycetes</taxon>
        <taxon>Kitasatosporales</taxon>
        <taxon>Streptomycetaceae</taxon>
        <taxon>Streptomyces</taxon>
    </lineage>
</organism>